<keyword evidence="2" id="KW-1003">Cell membrane</keyword>
<dbReference type="CDD" id="cd06581">
    <property type="entry name" value="TM_PBP1_LivM_like"/>
    <property type="match status" value="1"/>
</dbReference>
<feature type="transmembrane region" description="Helical" evidence="6">
    <location>
        <begin position="224"/>
        <end position="245"/>
    </location>
</feature>
<name>F2JLB9_CELLD</name>
<dbReference type="RefSeq" id="WP_013655508.1">
    <property type="nucleotide sequence ID" value="NC_015275.1"/>
</dbReference>
<comment type="subcellular location">
    <subcellularLocation>
        <location evidence="1">Cell membrane</location>
        <topology evidence="1">Multi-pass membrane protein</topology>
    </subcellularLocation>
</comment>
<evidence type="ECO:0000256" key="6">
    <source>
        <dbReference type="SAM" id="Phobius"/>
    </source>
</evidence>
<dbReference type="eggNOG" id="COG4177">
    <property type="taxonomic scope" value="Bacteria"/>
</dbReference>
<evidence type="ECO:0000256" key="5">
    <source>
        <dbReference type="ARBA" id="ARBA00023136"/>
    </source>
</evidence>
<gene>
    <name evidence="7" type="ordered locus">Clole_0466</name>
</gene>
<dbReference type="InterPro" id="IPR043428">
    <property type="entry name" value="LivM-like"/>
</dbReference>
<sequence length="359" mass="39153">MKKINLSKKTNMILSLIAIAVLIIFLFIAEPVFGKYVSRIIKLSAIYAICALSMNMVNGFTGLFSLGQPGFMAIGAYTTAILTLTQSDKQSVFYMSPMPAFLESAHLPFIVALVLGGLLAAACAYIIGFPVLRLRGDYLAIATLGFSEIIRVILQNMQNITNGPLGINKIPNHVSMWMAFGVLAIITIFMLVMMKTSYGRALKAIREDEVAAEAMGVNLFKHKMLAFVLSGFIAGIAGGLLGSLVGAIDPTQFKFTFAYTLLLMVVLGGQGSISGSIVGAFIITCAQEILRFVDEPINFGFIHYPGIEGMRMVVFSVMLMCIILFWSRGIFGNKEFSWSGLLGLFKRKQTKVAQETKEV</sequence>
<feature type="transmembrane region" description="Helical" evidence="6">
    <location>
        <begin position="107"/>
        <end position="131"/>
    </location>
</feature>
<dbReference type="Pfam" id="PF02653">
    <property type="entry name" value="BPD_transp_2"/>
    <property type="match status" value="1"/>
</dbReference>
<reference evidence="7 8" key="1">
    <citation type="journal article" date="2011" name="J. Bacteriol.">
        <title>Complete genome sequence of the cellulose-degrading bacterium Cellulosilyticum lentocellum.</title>
        <authorList>
            <consortium name="US DOE Joint Genome Institute"/>
            <person name="Miller D.A."/>
            <person name="Suen G."/>
            <person name="Bruce D."/>
            <person name="Copeland A."/>
            <person name="Cheng J.F."/>
            <person name="Detter C."/>
            <person name="Goodwin L.A."/>
            <person name="Han C.S."/>
            <person name="Hauser L.J."/>
            <person name="Land M.L."/>
            <person name="Lapidus A."/>
            <person name="Lucas S."/>
            <person name="Meincke L."/>
            <person name="Pitluck S."/>
            <person name="Tapia R."/>
            <person name="Teshima H."/>
            <person name="Woyke T."/>
            <person name="Fox B.G."/>
            <person name="Angert E.R."/>
            <person name="Currie C.R."/>
        </authorList>
    </citation>
    <scope>NUCLEOTIDE SEQUENCE [LARGE SCALE GENOMIC DNA]</scope>
    <source>
        <strain evidence="8">ATCC 49066 / DSM 5427 / NCIMB 11756 / RHM5</strain>
    </source>
</reference>
<evidence type="ECO:0000256" key="1">
    <source>
        <dbReference type="ARBA" id="ARBA00004651"/>
    </source>
</evidence>
<dbReference type="STRING" id="642492.Clole_0466"/>
<dbReference type="KEGG" id="cle:Clole_0466"/>
<feature type="transmembrane region" description="Helical" evidence="6">
    <location>
        <begin position="312"/>
        <end position="331"/>
    </location>
</feature>
<accession>F2JLB9</accession>
<organism evidence="7 8">
    <name type="scientific">Cellulosilyticum lentocellum (strain ATCC 49066 / DSM 5427 / NCIMB 11756 / RHM5)</name>
    <name type="common">Clostridium lentocellum</name>
    <dbReference type="NCBI Taxonomy" id="642492"/>
    <lineage>
        <taxon>Bacteria</taxon>
        <taxon>Bacillati</taxon>
        <taxon>Bacillota</taxon>
        <taxon>Clostridia</taxon>
        <taxon>Lachnospirales</taxon>
        <taxon>Cellulosilyticaceae</taxon>
        <taxon>Cellulosilyticum</taxon>
    </lineage>
</organism>
<dbReference type="PANTHER" id="PTHR30482:SF10">
    <property type="entry name" value="HIGH-AFFINITY BRANCHED-CHAIN AMINO ACID TRANSPORT PROTEIN BRAE"/>
    <property type="match status" value="1"/>
</dbReference>
<keyword evidence="8" id="KW-1185">Reference proteome</keyword>
<dbReference type="HOGENOM" id="CLU_031365_1_2_9"/>
<evidence type="ECO:0000313" key="7">
    <source>
        <dbReference type="EMBL" id="ADZ82207.1"/>
    </source>
</evidence>
<protein>
    <submittedName>
        <fullName evidence="7">ABC-type transporter, integral membrane subunit</fullName>
    </submittedName>
</protein>
<proteinExistence type="predicted"/>
<evidence type="ECO:0000256" key="2">
    <source>
        <dbReference type="ARBA" id="ARBA00022475"/>
    </source>
</evidence>
<dbReference type="GO" id="GO:0005886">
    <property type="term" value="C:plasma membrane"/>
    <property type="evidence" value="ECO:0007669"/>
    <property type="project" value="UniProtKB-SubCell"/>
</dbReference>
<evidence type="ECO:0000256" key="3">
    <source>
        <dbReference type="ARBA" id="ARBA00022692"/>
    </source>
</evidence>
<keyword evidence="3 6" id="KW-0812">Transmembrane</keyword>
<keyword evidence="5 6" id="KW-0472">Membrane</keyword>
<feature type="transmembrane region" description="Helical" evidence="6">
    <location>
        <begin position="174"/>
        <end position="193"/>
    </location>
</feature>
<feature type="transmembrane region" description="Helical" evidence="6">
    <location>
        <begin position="12"/>
        <end position="33"/>
    </location>
</feature>
<evidence type="ECO:0000313" key="8">
    <source>
        <dbReference type="Proteomes" id="UP000008467"/>
    </source>
</evidence>
<keyword evidence="4 6" id="KW-1133">Transmembrane helix</keyword>
<dbReference type="Proteomes" id="UP000008467">
    <property type="component" value="Chromosome"/>
</dbReference>
<dbReference type="AlphaFoldDB" id="F2JLB9"/>
<dbReference type="EMBL" id="CP002582">
    <property type="protein sequence ID" value="ADZ82207.1"/>
    <property type="molecule type" value="Genomic_DNA"/>
</dbReference>
<feature type="transmembrane region" description="Helical" evidence="6">
    <location>
        <begin position="45"/>
        <end position="64"/>
    </location>
</feature>
<feature type="transmembrane region" description="Helical" evidence="6">
    <location>
        <begin position="257"/>
        <end position="283"/>
    </location>
</feature>
<dbReference type="InterPro" id="IPR001851">
    <property type="entry name" value="ABC_transp_permease"/>
</dbReference>
<dbReference type="PANTHER" id="PTHR30482">
    <property type="entry name" value="HIGH-AFFINITY BRANCHED-CHAIN AMINO ACID TRANSPORT SYSTEM PERMEASE"/>
    <property type="match status" value="1"/>
</dbReference>
<evidence type="ECO:0000256" key="4">
    <source>
        <dbReference type="ARBA" id="ARBA00022989"/>
    </source>
</evidence>
<dbReference type="GO" id="GO:0015658">
    <property type="term" value="F:branched-chain amino acid transmembrane transporter activity"/>
    <property type="evidence" value="ECO:0007669"/>
    <property type="project" value="InterPro"/>
</dbReference>